<evidence type="ECO:0000256" key="1">
    <source>
        <dbReference type="SAM" id="Phobius"/>
    </source>
</evidence>
<dbReference type="EMBL" id="JAOUSF010000002">
    <property type="protein sequence ID" value="MCU9613268.1"/>
    <property type="molecule type" value="Genomic_DNA"/>
</dbReference>
<dbReference type="RefSeq" id="WP_263072477.1">
    <property type="nucleotide sequence ID" value="NZ_JAOUSF010000002.1"/>
</dbReference>
<name>A0AAE3IRI7_9BACI</name>
<dbReference type="Proteomes" id="UP001209318">
    <property type="component" value="Unassembled WGS sequence"/>
</dbReference>
<feature type="transmembrane region" description="Helical" evidence="1">
    <location>
        <begin position="84"/>
        <end position="104"/>
    </location>
</feature>
<feature type="transmembrane region" description="Helical" evidence="1">
    <location>
        <begin position="111"/>
        <end position="133"/>
    </location>
</feature>
<proteinExistence type="predicted"/>
<dbReference type="PANTHER" id="PTHR35337:SF1">
    <property type="entry name" value="SLR1478 PROTEIN"/>
    <property type="match status" value="1"/>
</dbReference>
<keyword evidence="1" id="KW-1133">Transmembrane helix</keyword>
<keyword evidence="1" id="KW-0472">Membrane</keyword>
<dbReference type="AlphaFoldDB" id="A0AAE3IRI7"/>
<dbReference type="PANTHER" id="PTHR35337">
    <property type="entry name" value="SLR1478 PROTEIN"/>
    <property type="match status" value="1"/>
</dbReference>
<dbReference type="Pfam" id="PF01944">
    <property type="entry name" value="SpoIIM"/>
    <property type="match status" value="1"/>
</dbReference>
<feature type="transmembrane region" description="Helical" evidence="1">
    <location>
        <begin position="139"/>
        <end position="157"/>
    </location>
</feature>
<sequence>MKKVYLEQWRIFKQSYWKLFVSFFILFLGSGVIVYSALINHTALVESLMSQVYEMFAEKDLMDPDTTSLQLALGLFWNNSTACLLIFLSGFIPIFLPAIVIVILNGGILGVAFASLHLIGQSILTVLFAGILPHGIFEIPAIILAGALAFYISSGIFKKINSDTFSFKKVAKNATMTFVFVCVPLLIIAAIIEAFVTPLILDGFMM</sequence>
<evidence type="ECO:0000313" key="2">
    <source>
        <dbReference type="EMBL" id="MCU9613268.1"/>
    </source>
</evidence>
<gene>
    <name evidence="2" type="ORF">OEV98_06840</name>
</gene>
<comment type="caution">
    <text evidence="2">The sequence shown here is derived from an EMBL/GenBank/DDBJ whole genome shotgun (WGS) entry which is preliminary data.</text>
</comment>
<feature type="transmembrane region" description="Helical" evidence="1">
    <location>
        <begin position="178"/>
        <end position="201"/>
    </location>
</feature>
<protein>
    <submittedName>
        <fullName evidence="2">Stage II sporulation protein M</fullName>
    </submittedName>
</protein>
<dbReference type="InterPro" id="IPR002798">
    <property type="entry name" value="SpoIIM-like"/>
</dbReference>
<feature type="transmembrane region" description="Helical" evidence="1">
    <location>
        <begin position="20"/>
        <end position="39"/>
    </location>
</feature>
<evidence type="ECO:0000313" key="3">
    <source>
        <dbReference type="Proteomes" id="UP001209318"/>
    </source>
</evidence>
<keyword evidence="1" id="KW-0812">Transmembrane</keyword>
<reference evidence="2" key="1">
    <citation type="submission" date="2022-10" db="EMBL/GenBank/DDBJ databases">
        <title>Description of Fervidibacillus gen. nov. in the family Fervidibacillaceae fam. nov. with two species, Fervidibacillus albus sp. nov., and Fervidibacillus halotolerans sp. nov., isolated from tidal flat sediments.</title>
        <authorList>
            <person name="Kwon K.K."/>
            <person name="Yang S.-H."/>
        </authorList>
    </citation>
    <scope>NUCLEOTIDE SEQUENCE</scope>
    <source>
        <strain evidence="2">JCM 19140</strain>
    </source>
</reference>
<organism evidence="2 3">
    <name type="scientific">Perspicuibacillus lycopersici</name>
    <dbReference type="NCBI Taxonomy" id="1325689"/>
    <lineage>
        <taxon>Bacteria</taxon>
        <taxon>Bacillati</taxon>
        <taxon>Bacillota</taxon>
        <taxon>Bacilli</taxon>
        <taxon>Bacillales</taxon>
        <taxon>Bacillaceae</taxon>
        <taxon>Perspicuibacillus</taxon>
    </lineage>
</organism>
<accession>A0AAE3IRI7</accession>
<keyword evidence="3" id="KW-1185">Reference proteome</keyword>